<dbReference type="CDD" id="cd00063">
    <property type="entry name" value="FN3"/>
    <property type="match status" value="1"/>
</dbReference>
<feature type="signal peptide" evidence="1">
    <location>
        <begin position="1"/>
        <end position="21"/>
    </location>
</feature>
<evidence type="ECO:0000259" key="2">
    <source>
        <dbReference type="PROSITE" id="PS50853"/>
    </source>
</evidence>
<evidence type="ECO:0000313" key="3">
    <source>
        <dbReference type="EMBL" id="KAJ8964754.1"/>
    </source>
</evidence>
<name>A0ABQ9IT44_9CUCU</name>
<feature type="domain" description="Fibronectin type-III" evidence="2">
    <location>
        <begin position="25"/>
        <end position="80"/>
    </location>
</feature>
<dbReference type="InterPro" id="IPR013783">
    <property type="entry name" value="Ig-like_fold"/>
</dbReference>
<proteinExistence type="predicted"/>
<gene>
    <name evidence="3" type="ORF">NQ317_008059</name>
</gene>
<dbReference type="InterPro" id="IPR003961">
    <property type="entry name" value="FN3_dom"/>
</dbReference>
<accession>A0ABQ9IT44</accession>
<dbReference type="SUPFAM" id="SSF49265">
    <property type="entry name" value="Fibronectin type III"/>
    <property type="match status" value="1"/>
</dbReference>
<dbReference type="Proteomes" id="UP001162164">
    <property type="component" value="Unassembled WGS sequence"/>
</dbReference>
<dbReference type="Gene3D" id="2.60.40.10">
    <property type="entry name" value="Immunoglobulins"/>
    <property type="match status" value="1"/>
</dbReference>
<dbReference type="InterPro" id="IPR036116">
    <property type="entry name" value="FN3_sf"/>
</dbReference>
<dbReference type="Pfam" id="PF00041">
    <property type="entry name" value="fn3"/>
    <property type="match status" value="1"/>
</dbReference>
<dbReference type="EMBL" id="JAPWTJ010002732">
    <property type="protein sequence ID" value="KAJ8964754.1"/>
    <property type="molecule type" value="Genomic_DNA"/>
</dbReference>
<comment type="caution">
    <text evidence="3">The sequence shown here is derived from an EMBL/GenBank/DDBJ whole genome shotgun (WGS) entry which is preliminary data.</text>
</comment>
<evidence type="ECO:0000256" key="1">
    <source>
        <dbReference type="SAM" id="SignalP"/>
    </source>
</evidence>
<protein>
    <recommendedName>
        <fullName evidence="2">Fibronectin type-III domain-containing protein</fullName>
    </recommendedName>
</protein>
<sequence length="80" mass="9073">MNIFCLVVSLFSGFPLLSCLALPAPPTNVRVSEITATSVRLTWSYSEPEDLQYYVIQFKPKNSKFSEITGIVTMYYSVRI</sequence>
<organism evidence="3 4">
    <name type="scientific">Molorchus minor</name>
    <dbReference type="NCBI Taxonomy" id="1323400"/>
    <lineage>
        <taxon>Eukaryota</taxon>
        <taxon>Metazoa</taxon>
        <taxon>Ecdysozoa</taxon>
        <taxon>Arthropoda</taxon>
        <taxon>Hexapoda</taxon>
        <taxon>Insecta</taxon>
        <taxon>Pterygota</taxon>
        <taxon>Neoptera</taxon>
        <taxon>Endopterygota</taxon>
        <taxon>Coleoptera</taxon>
        <taxon>Polyphaga</taxon>
        <taxon>Cucujiformia</taxon>
        <taxon>Chrysomeloidea</taxon>
        <taxon>Cerambycidae</taxon>
        <taxon>Lamiinae</taxon>
        <taxon>Monochamini</taxon>
        <taxon>Molorchus</taxon>
    </lineage>
</organism>
<evidence type="ECO:0000313" key="4">
    <source>
        <dbReference type="Proteomes" id="UP001162164"/>
    </source>
</evidence>
<reference evidence="3" key="1">
    <citation type="journal article" date="2023" name="Insect Mol. Biol.">
        <title>Genome sequencing provides insights into the evolution of gene families encoding plant cell wall-degrading enzymes in longhorned beetles.</title>
        <authorList>
            <person name="Shin N.R."/>
            <person name="Okamura Y."/>
            <person name="Kirsch R."/>
            <person name="Pauchet Y."/>
        </authorList>
    </citation>
    <scope>NUCLEOTIDE SEQUENCE</scope>
    <source>
        <strain evidence="3">MMC_N1</strain>
    </source>
</reference>
<feature type="chain" id="PRO_5045278683" description="Fibronectin type-III domain-containing protein" evidence="1">
    <location>
        <begin position="22"/>
        <end position="80"/>
    </location>
</feature>
<keyword evidence="1" id="KW-0732">Signal</keyword>
<dbReference type="PROSITE" id="PS50853">
    <property type="entry name" value="FN3"/>
    <property type="match status" value="1"/>
</dbReference>
<keyword evidence="4" id="KW-1185">Reference proteome</keyword>